<reference evidence="2" key="1">
    <citation type="submission" date="2023-10" db="EMBL/GenBank/DDBJ databases">
        <authorList>
            <person name="Chen Y."/>
            <person name="Shah S."/>
            <person name="Dougan E. K."/>
            <person name="Thang M."/>
            <person name="Chan C."/>
        </authorList>
    </citation>
    <scope>NUCLEOTIDE SEQUENCE [LARGE SCALE GENOMIC DNA]</scope>
</reference>
<name>A0ABN9VWH0_9DINO</name>
<protein>
    <submittedName>
        <fullName evidence="2">Uncharacterized protein</fullName>
    </submittedName>
</protein>
<sequence length="152" mass="16335">MLVICNMHSAGLSLVTDVAHQVMAPVPAELAASEEFPVRSTVMRLVLWLEGAVSLGLADFTDQMRLLSVRLLEKVIQARAAQSAQAAASLAQVQPGAAAAPEGEPRLLTSPRLTAKDLETVQRINSKLQDVVDQLKETRDRCAALEAELARP</sequence>
<keyword evidence="1" id="KW-0175">Coiled coil</keyword>
<keyword evidence="3" id="KW-1185">Reference proteome</keyword>
<proteinExistence type="predicted"/>
<evidence type="ECO:0000313" key="2">
    <source>
        <dbReference type="EMBL" id="CAK0876939.1"/>
    </source>
</evidence>
<accession>A0ABN9VWH0</accession>
<dbReference type="Proteomes" id="UP001189429">
    <property type="component" value="Unassembled WGS sequence"/>
</dbReference>
<evidence type="ECO:0000313" key="3">
    <source>
        <dbReference type="Proteomes" id="UP001189429"/>
    </source>
</evidence>
<feature type="coiled-coil region" evidence="1">
    <location>
        <begin position="118"/>
        <end position="148"/>
    </location>
</feature>
<comment type="caution">
    <text evidence="2">The sequence shown here is derived from an EMBL/GenBank/DDBJ whole genome shotgun (WGS) entry which is preliminary data.</text>
</comment>
<evidence type="ECO:0000256" key="1">
    <source>
        <dbReference type="SAM" id="Coils"/>
    </source>
</evidence>
<gene>
    <name evidence="2" type="ORF">PCOR1329_LOCUS61127</name>
</gene>
<organism evidence="2 3">
    <name type="scientific">Prorocentrum cordatum</name>
    <dbReference type="NCBI Taxonomy" id="2364126"/>
    <lineage>
        <taxon>Eukaryota</taxon>
        <taxon>Sar</taxon>
        <taxon>Alveolata</taxon>
        <taxon>Dinophyceae</taxon>
        <taxon>Prorocentrales</taxon>
        <taxon>Prorocentraceae</taxon>
        <taxon>Prorocentrum</taxon>
    </lineage>
</organism>
<dbReference type="EMBL" id="CAUYUJ010017682">
    <property type="protein sequence ID" value="CAK0876939.1"/>
    <property type="molecule type" value="Genomic_DNA"/>
</dbReference>